<dbReference type="EMBL" id="QUNO01000006">
    <property type="protein sequence ID" value="REH47305.1"/>
    <property type="molecule type" value="Genomic_DNA"/>
</dbReference>
<gene>
    <name evidence="2" type="ORF">BCF44_106470</name>
</gene>
<comment type="caution">
    <text evidence="2">The sequence shown here is derived from an EMBL/GenBank/DDBJ whole genome shotgun (WGS) entry which is preliminary data.</text>
</comment>
<proteinExistence type="predicted"/>
<dbReference type="InterPro" id="IPR043708">
    <property type="entry name" value="DUF5648"/>
</dbReference>
<evidence type="ECO:0000259" key="1">
    <source>
        <dbReference type="Pfam" id="PF18885"/>
    </source>
</evidence>
<evidence type="ECO:0000313" key="3">
    <source>
        <dbReference type="Proteomes" id="UP000256269"/>
    </source>
</evidence>
<dbReference type="OrthoDB" id="176279at2"/>
<reference evidence="2 3" key="1">
    <citation type="submission" date="2018-08" db="EMBL/GenBank/DDBJ databases">
        <title>Genomic Encyclopedia of Archaeal and Bacterial Type Strains, Phase II (KMG-II): from individual species to whole genera.</title>
        <authorList>
            <person name="Goeker M."/>
        </authorList>
    </citation>
    <scope>NUCLEOTIDE SEQUENCE [LARGE SCALE GENOMIC DNA]</scope>
    <source>
        <strain evidence="2 3">DSM 45791</strain>
    </source>
</reference>
<accession>A0A3E0HMS0</accession>
<name>A0A3E0HMS0_9PSEU</name>
<dbReference type="AlphaFoldDB" id="A0A3E0HMS0"/>
<protein>
    <recommendedName>
        <fullName evidence="1">DUF5648 domain-containing protein</fullName>
    </recommendedName>
</protein>
<sequence>MRSHAWQIIIGSIAALLVGIVALPQSSAYANVKADRVTATMHHLYTTSTEEASVAVQKYGFTFEGVAYYTFAGQHDHGIPLYRLYQPSSGDRLYTVSADEMNIAIQRYGYTLEGIASWVYESDGQNGAVPLYRASNGRLHDHLFTISAAERDAAVAQYGYQDEGTACFVLPAPSGDAVPMFRLSQWRA</sequence>
<organism evidence="2 3">
    <name type="scientific">Kutzneria buriramensis</name>
    <dbReference type="NCBI Taxonomy" id="1045776"/>
    <lineage>
        <taxon>Bacteria</taxon>
        <taxon>Bacillati</taxon>
        <taxon>Actinomycetota</taxon>
        <taxon>Actinomycetes</taxon>
        <taxon>Pseudonocardiales</taxon>
        <taxon>Pseudonocardiaceae</taxon>
        <taxon>Kutzneria</taxon>
    </lineage>
</organism>
<dbReference type="RefSeq" id="WP_147328556.1">
    <property type="nucleotide sequence ID" value="NZ_CP144375.1"/>
</dbReference>
<feature type="domain" description="DUF5648" evidence="1">
    <location>
        <begin position="39"/>
        <end position="169"/>
    </location>
</feature>
<dbReference type="Pfam" id="PF18885">
    <property type="entry name" value="DUF5648"/>
    <property type="match status" value="1"/>
</dbReference>
<keyword evidence="3" id="KW-1185">Reference proteome</keyword>
<dbReference type="Proteomes" id="UP000256269">
    <property type="component" value="Unassembled WGS sequence"/>
</dbReference>
<evidence type="ECO:0000313" key="2">
    <source>
        <dbReference type="EMBL" id="REH47305.1"/>
    </source>
</evidence>